<reference evidence="10" key="1">
    <citation type="submission" date="2016-01" db="EMBL/GenBank/DDBJ databases">
        <authorList>
            <person name="Mitreva M."/>
            <person name="Pepin K.H."/>
            <person name="Mihindukulasuriya K.A."/>
            <person name="Fulton R."/>
            <person name="Fronick C."/>
            <person name="O'Laughlin M."/>
            <person name="Miner T."/>
            <person name="Herter B."/>
            <person name="Rosa B.A."/>
            <person name="Cordes M."/>
            <person name="Tomlinson C."/>
            <person name="Wollam A."/>
            <person name="Palsikar V.B."/>
            <person name="Mardis E.R."/>
            <person name="Wilson R.K."/>
        </authorList>
    </citation>
    <scope>NUCLEOTIDE SEQUENCE [LARGE SCALE GENOMIC DNA]</scope>
    <source>
        <strain evidence="10">MJR8151</strain>
    </source>
</reference>
<dbReference type="InterPro" id="IPR018076">
    <property type="entry name" value="T2SS_GspF_dom"/>
</dbReference>
<evidence type="ECO:0000256" key="5">
    <source>
        <dbReference type="ARBA" id="ARBA00022989"/>
    </source>
</evidence>
<gene>
    <name evidence="9" type="ORF">HMPREF3200_01018</name>
</gene>
<sequence length="364" mass="41845">MNKLSKQRIIELLNKDIIPSRIPARIVSLFLKQLSLLLNSGISLDESLMIIKNQNMDRKLTKSLDNILGHLDKGFNAYEAFYKERKAFSPMLIAFIKSGDESGRLADILSEYSDYLLVDSKNKSQIRQAFIYPAILLFVTIIVVVLIVSLVIPSFSESFANYNMALPLMTRILLAISSFFMNYGLVFLLMIFALVLGYLYLYNSKDYRLRLDSFNFEYLPLKKFRMLRVEYELSSLLYILRSGDINIISSIEIIRQAFLNTYIKRKLILIEKDLLDGRSLSYAFKGAGIFSKLLISMIEVGENSGDMVASLKKTSEYFSNEYIYRLKKLSRLAEPVLILIMSIIVAFVVFSVTIPMFDSVNYLY</sequence>
<evidence type="ECO:0000256" key="1">
    <source>
        <dbReference type="ARBA" id="ARBA00004651"/>
    </source>
</evidence>
<dbReference type="STRING" id="33036.HMPREF3200_01018"/>
<feature type="transmembrane region" description="Helical" evidence="7">
    <location>
        <begin position="130"/>
        <end position="152"/>
    </location>
</feature>
<dbReference type="GO" id="GO:0005886">
    <property type="term" value="C:plasma membrane"/>
    <property type="evidence" value="ECO:0007669"/>
    <property type="project" value="UniProtKB-SubCell"/>
</dbReference>
<keyword evidence="6 7" id="KW-0472">Membrane</keyword>
<keyword evidence="4 7" id="KW-0812">Transmembrane</keyword>
<feature type="domain" description="Type II secretion system protein GspF" evidence="8">
    <location>
        <begin position="235"/>
        <end position="355"/>
    </location>
</feature>
<evidence type="ECO:0000256" key="7">
    <source>
        <dbReference type="SAM" id="Phobius"/>
    </source>
</evidence>
<dbReference type="Proteomes" id="UP000070383">
    <property type="component" value="Unassembled WGS sequence"/>
</dbReference>
<dbReference type="OrthoDB" id="9805682at2"/>
<dbReference type="PATRIC" id="fig|33036.3.peg.1009"/>
<keyword evidence="10" id="KW-1185">Reference proteome</keyword>
<dbReference type="RefSeq" id="WP_060929405.1">
    <property type="nucleotide sequence ID" value="NZ_KQ955279.1"/>
</dbReference>
<evidence type="ECO:0000259" key="8">
    <source>
        <dbReference type="Pfam" id="PF00482"/>
    </source>
</evidence>
<evidence type="ECO:0000313" key="10">
    <source>
        <dbReference type="Proteomes" id="UP000070383"/>
    </source>
</evidence>
<dbReference type="InterPro" id="IPR003004">
    <property type="entry name" value="GspF/PilC"/>
</dbReference>
<dbReference type="InterPro" id="IPR042094">
    <property type="entry name" value="T2SS_GspF_sf"/>
</dbReference>
<comment type="subcellular location">
    <subcellularLocation>
        <location evidence="1">Cell membrane</location>
        <topology evidence="1">Multi-pass membrane protein</topology>
    </subcellularLocation>
</comment>
<keyword evidence="5 7" id="KW-1133">Transmembrane helix</keyword>
<evidence type="ECO:0000256" key="3">
    <source>
        <dbReference type="ARBA" id="ARBA00022475"/>
    </source>
</evidence>
<proteinExistence type="inferred from homology"/>
<keyword evidence="3" id="KW-1003">Cell membrane</keyword>
<comment type="similarity">
    <text evidence="2">Belongs to the GSP F family.</text>
</comment>
<dbReference type="PANTHER" id="PTHR30012">
    <property type="entry name" value="GENERAL SECRETION PATHWAY PROTEIN"/>
    <property type="match status" value="1"/>
</dbReference>
<feature type="transmembrane region" description="Helical" evidence="7">
    <location>
        <begin position="172"/>
        <end position="201"/>
    </location>
</feature>
<dbReference type="AlphaFoldDB" id="A0A133KEG4"/>
<dbReference type="Gene3D" id="1.20.81.30">
    <property type="entry name" value="Type II secretion system (T2SS), domain F"/>
    <property type="match status" value="2"/>
</dbReference>
<accession>A0A133KEG4</accession>
<name>A0A133KEG4_9FIRM</name>
<evidence type="ECO:0000256" key="4">
    <source>
        <dbReference type="ARBA" id="ARBA00022692"/>
    </source>
</evidence>
<dbReference type="PANTHER" id="PTHR30012:SF0">
    <property type="entry name" value="TYPE II SECRETION SYSTEM PROTEIN F-RELATED"/>
    <property type="match status" value="1"/>
</dbReference>
<evidence type="ECO:0000313" key="9">
    <source>
        <dbReference type="EMBL" id="KWZ77969.1"/>
    </source>
</evidence>
<feature type="domain" description="Type II secretion system protein GspF" evidence="8">
    <location>
        <begin position="30"/>
        <end position="153"/>
    </location>
</feature>
<dbReference type="EMBL" id="LRPM01000039">
    <property type="protein sequence ID" value="KWZ77969.1"/>
    <property type="molecule type" value="Genomic_DNA"/>
</dbReference>
<protein>
    <submittedName>
        <fullName evidence="9">Bacterial type II secretion system protein F domain protein</fullName>
    </submittedName>
</protein>
<dbReference type="PRINTS" id="PR00812">
    <property type="entry name" value="BCTERIALGSPF"/>
</dbReference>
<dbReference type="Pfam" id="PF00482">
    <property type="entry name" value="T2SSF"/>
    <property type="match status" value="2"/>
</dbReference>
<comment type="caution">
    <text evidence="9">The sequence shown here is derived from an EMBL/GenBank/DDBJ whole genome shotgun (WGS) entry which is preliminary data.</text>
</comment>
<evidence type="ECO:0000256" key="6">
    <source>
        <dbReference type="ARBA" id="ARBA00023136"/>
    </source>
</evidence>
<organism evidence="9 10">
    <name type="scientific">Anaerococcus tetradius</name>
    <dbReference type="NCBI Taxonomy" id="33036"/>
    <lineage>
        <taxon>Bacteria</taxon>
        <taxon>Bacillati</taxon>
        <taxon>Bacillota</taxon>
        <taxon>Tissierellia</taxon>
        <taxon>Tissierellales</taxon>
        <taxon>Peptoniphilaceae</taxon>
        <taxon>Anaerococcus</taxon>
    </lineage>
</organism>
<feature type="transmembrane region" description="Helical" evidence="7">
    <location>
        <begin position="336"/>
        <end position="357"/>
    </location>
</feature>
<evidence type="ECO:0000256" key="2">
    <source>
        <dbReference type="ARBA" id="ARBA00005745"/>
    </source>
</evidence>